<organism evidence="1 2">
    <name type="scientific">Methylorubrum extorquens (strain ATCC 14718 / DSM 1338 / JCM 2805 / NCIMB 9133 / AM1)</name>
    <name type="common">Methylobacterium extorquens</name>
    <dbReference type="NCBI Taxonomy" id="272630"/>
    <lineage>
        <taxon>Bacteria</taxon>
        <taxon>Pseudomonadati</taxon>
        <taxon>Pseudomonadota</taxon>
        <taxon>Alphaproteobacteria</taxon>
        <taxon>Hyphomicrobiales</taxon>
        <taxon>Methylobacteriaceae</taxon>
        <taxon>Methylorubrum</taxon>
    </lineage>
</organism>
<dbReference type="RefSeq" id="WP_012754290.1">
    <property type="nucleotide sequence ID" value="NC_012811.1"/>
</dbReference>
<dbReference type="EMBL" id="CP001511">
    <property type="protein sequence ID" value="ACS43923.1"/>
    <property type="molecule type" value="Genomic_DNA"/>
</dbReference>
<dbReference type="AlphaFoldDB" id="C5B641"/>
<evidence type="ECO:0000313" key="2">
    <source>
        <dbReference type="Proteomes" id="UP000009081"/>
    </source>
</evidence>
<name>C5B641_METEA</name>
<dbReference type="KEGG" id="mea:Mex_2p1153"/>
<geneLocation type="plasmid" evidence="1 2">
    <name>megaplasmid</name>
</geneLocation>
<dbReference type="HOGENOM" id="CLU_2917327_0_0_5"/>
<evidence type="ECO:0000313" key="1">
    <source>
        <dbReference type="EMBL" id="ACS43923.1"/>
    </source>
</evidence>
<sequence length="61" mass="6962">MDGSRPRPTKDELRRRALAAARARLAALRRAGQIGDEAVETVENVLRRMELRAFLGKLYLR</sequence>
<protein>
    <submittedName>
        <fullName evidence="1">Uncharacterized protein</fullName>
    </submittedName>
</protein>
<gene>
    <name evidence="1" type="ordered locus">MexAM1_META2p1153</name>
</gene>
<reference evidence="1 2" key="1">
    <citation type="journal article" date="2009" name="PLoS ONE">
        <title>Methylobacterium genome sequences: a reference blueprint to investigate microbial metabolism of C1 compounds from natural and industrial sources.</title>
        <authorList>
            <person name="Vuilleumier S."/>
            <person name="Chistoserdova L."/>
            <person name="Lee M.-C."/>
            <person name="Bringel F."/>
            <person name="Lajus A."/>
            <person name="Zhou Y."/>
            <person name="Gourion B."/>
            <person name="Barbe V."/>
            <person name="Chang J."/>
            <person name="Cruveiller S."/>
            <person name="Dossat C."/>
            <person name="Gillett W."/>
            <person name="Gruffaz C."/>
            <person name="Haugen E."/>
            <person name="Hourcade E."/>
            <person name="Levy R."/>
            <person name="Mangenot S."/>
            <person name="Muller E."/>
            <person name="Nadalig T."/>
            <person name="Pagni M."/>
            <person name="Penny C."/>
            <person name="Peyraud R."/>
            <person name="Robinson D.G."/>
            <person name="Roche D."/>
            <person name="Rouy Z."/>
            <person name="Saenampechek C."/>
            <person name="Salvignol G."/>
            <person name="Vallenet D."/>
            <person name="Wu Z."/>
            <person name="Marx C.J."/>
            <person name="Vorholt J.A."/>
            <person name="Olson M.V."/>
            <person name="Kaul R."/>
            <person name="Weissenbach J."/>
            <person name="Medigue C."/>
            <person name="Lidstrom M.E."/>
        </authorList>
    </citation>
    <scope>NUCLEOTIDE SEQUENCE [LARGE SCALE GENOMIC DNA]</scope>
    <source>
        <strain evidence="2">ATCC 14718 / DSM 1338 / JCM 2805 / NCIMB 9133 / AM1</strain>
    </source>
</reference>
<proteinExistence type="predicted"/>
<keyword evidence="2" id="KW-1185">Reference proteome</keyword>
<keyword evidence="1" id="KW-0614">Plasmid</keyword>
<dbReference type="Proteomes" id="UP000009081">
    <property type="component" value="Plasmid megaplasmid"/>
</dbReference>
<dbReference type="OrthoDB" id="9983964at2"/>
<accession>C5B641</accession>